<dbReference type="GO" id="GO:0043190">
    <property type="term" value="C:ATP-binding cassette (ABC) transporter complex"/>
    <property type="evidence" value="ECO:0007669"/>
    <property type="project" value="InterPro"/>
</dbReference>
<evidence type="ECO:0000259" key="5">
    <source>
        <dbReference type="Pfam" id="PF00496"/>
    </source>
</evidence>
<evidence type="ECO:0000256" key="4">
    <source>
        <dbReference type="SAM" id="SignalP"/>
    </source>
</evidence>
<name>A0AAN4UA81_9ENTE</name>
<feature type="signal peptide" evidence="4">
    <location>
        <begin position="1"/>
        <end position="18"/>
    </location>
</feature>
<feature type="domain" description="Solute-binding protein family 5" evidence="5">
    <location>
        <begin position="104"/>
        <end position="495"/>
    </location>
</feature>
<dbReference type="Gene3D" id="3.40.190.10">
    <property type="entry name" value="Periplasmic binding protein-like II"/>
    <property type="match status" value="1"/>
</dbReference>
<protein>
    <submittedName>
        <fullName evidence="7">Oligopeptide ABC transporter substrate-binding protein</fullName>
    </submittedName>
</protein>
<keyword evidence="3 4" id="KW-0732">Signal</keyword>
<evidence type="ECO:0000313" key="8">
    <source>
        <dbReference type="Proteomes" id="UP000886597"/>
    </source>
</evidence>
<comment type="caution">
    <text evidence="7">The sequence shown here is derived from an EMBL/GenBank/DDBJ whole genome shotgun (WGS) entry which is preliminary data.</text>
</comment>
<feature type="chain" id="PRO_5042843369" evidence="4">
    <location>
        <begin position="19"/>
        <end position="588"/>
    </location>
</feature>
<dbReference type="GeneID" id="69985816"/>
<sequence length="588" mass="66188">MKKQFLGVVTLLSAFVLAACGGGNGDNNNDSADGEGVDLAIQTDNDDEAIDGGSLNVAVVMDTQFQGLFQREFYQDSYDNDFMEPSHEELFLMDEDMRMVDGGAANYELDEENKTGTVTLNEDLTWSDGEDVTADDYIFTHEVIGDPDYTGVRYGEDFTNIVGMDEYHAGDADEISGIEKVDDKTVTIEYKEVHPGLLQLSESVWSSALPKHDLEDIPVDEMESSDQVRKHPLSFGPYQMTNIVAGESVEYEPNEYYYGEAPKLDKLTFTVQPTDSAVESLNSKEYDLFLKMPTDNYSSYEDAEDYQMLGRDELGYNYLGFKLGEWDEDEGRVQYDPDAKMADKSLRQAMGYAIDSDAIGEKYYHGLRTDANSPIIPLFENFHDDDLEGIDYDIDKASELLDDAGYEDVDGDGIREDPDGEELTINYAVMSGGETAQPLADYNIQQWEEIGLNVELTTGRLIDFQAFYDKLENDDPDIDVYDAAWGVSSDPSPSGLFGPAEPFNYTRFESDENTELLNAIDSEASLDQDTQIENLYDWQEYVADEAYIVPTLFREEVLPVSNRVKDFDWSYDIDHSRWASVSVTSEDR</sequence>
<dbReference type="RefSeq" id="WP_124006329.1">
    <property type="nucleotide sequence ID" value="NZ_BJYN01000024.1"/>
</dbReference>
<dbReference type="PROSITE" id="PS51257">
    <property type="entry name" value="PROKAR_LIPOPROTEIN"/>
    <property type="match status" value="1"/>
</dbReference>
<keyword evidence="9" id="KW-1185">Reference proteome</keyword>
<evidence type="ECO:0000313" key="7">
    <source>
        <dbReference type="EMBL" id="GEQ53395.1"/>
    </source>
</evidence>
<dbReference type="AlphaFoldDB" id="A0AAN4UA81"/>
<dbReference type="PANTHER" id="PTHR30290">
    <property type="entry name" value="PERIPLASMIC BINDING COMPONENT OF ABC TRANSPORTER"/>
    <property type="match status" value="1"/>
</dbReference>
<dbReference type="Proteomes" id="UP000886597">
    <property type="component" value="Unassembled WGS sequence"/>
</dbReference>
<dbReference type="EMBL" id="BKBO01000003">
    <property type="protein sequence ID" value="GEQ48478.1"/>
    <property type="molecule type" value="Genomic_DNA"/>
</dbReference>
<gene>
    <name evidence="7" type="primary">oppA_1</name>
    <name evidence="6" type="ORF">TK11N_03300</name>
    <name evidence="7" type="ORF">TK2N_02390</name>
</gene>
<dbReference type="Proteomes" id="UP000886607">
    <property type="component" value="Unassembled WGS sequence"/>
</dbReference>
<dbReference type="Pfam" id="PF00496">
    <property type="entry name" value="SBP_bac_5"/>
    <property type="match status" value="1"/>
</dbReference>
<evidence type="ECO:0000313" key="9">
    <source>
        <dbReference type="Proteomes" id="UP000886607"/>
    </source>
</evidence>
<comment type="similarity">
    <text evidence="1">Belongs to the bacterial solute-binding protein 5 family.</text>
</comment>
<dbReference type="InterPro" id="IPR000914">
    <property type="entry name" value="SBP_5_dom"/>
</dbReference>
<dbReference type="InterPro" id="IPR030678">
    <property type="entry name" value="Peptide/Ni-bd"/>
</dbReference>
<evidence type="ECO:0000313" key="6">
    <source>
        <dbReference type="EMBL" id="GEQ48478.1"/>
    </source>
</evidence>
<dbReference type="KEGG" id="tkr:C7K43_07635"/>
<dbReference type="EMBL" id="BKBQ01000003">
    <property type="protein sequence ID" value="GEQ53395.1"/>
    <property type="molecule type" value="Genomic_DNA"/>
</dbReference>
<dbReference type="PIRSF" id="PIRSF002741">
    <property type="entry name" value="MppA"/>
    <property type="match status" value="1"/>
</dbReference>
<reference evidence="7" key="1">
    <citation type="submission" date="2019-08" db="EMBL/GenBank/DDBJ databases">
        <authorList>
            <person name="Ishikawa M."/>
            <person name="Suzuki T."/>
            <person name="Matsutani M."/>
        </authorList>
    </citation>
    <scope>NUCLEOTIDE SEQUENCE</scope>
    <source>
        <strain evidence="7">7C1</strain>
        <strain evidence="6">8C4</strain>
    </source>
</reference>
<dbReference type="SUPFAM" id="SSF53850">
    <property type="entry name" value="Periplasmic binding protein-like II"/>
    <property type="match status" value="1"/>
</dbReference>
<dbReference type="GO" id="GO:0042597">
    <property type="term" value="C:periplasmic space"/>
    <property type="evidence" value="ECO:0007669"/>
    <property type="project" value="UniProtKB-ARBA"/>
</dbReference>
<evidence type="ECO:0000256" key="2">
    <source>
        <dbReference type="ARBA" id="ARBA00022448"/>
    </source>
</evidence>
<dbReference type="CDD" id="cd08510">
    <property type="entry name" value="PBP2_Lactococcal_OppA_like"/>
    <property type="match status" value="1"/>
</dbReference>
<reference evidence="7" key="2">
    <citation type="journal article" date="2020" name="Int. Dairy J.">
        <title>Lactic acid bacterial diversity in Brie cheese focusing on salt concentration and pH of isolation medium and characterisation of halophilic and alkaliphilic lactic acid bacterial isolates.</title>
        <authorList>
            <person name="Unno R."/>
            <person name="Matsutani M."/>
            <person name="Suzuki T."/>
            <person name="Kodama K."/>
            <person name="Matsushita H."/>
            <person name="Yamasato K."/>
            <person name="Koizumi Y."/>
            <person name="Ishikawa M."/>
        </authorList>
    </citation>
    <scope>NUCLEOTIDE SEQUENCE</scope>
    <source>
        <strain evidence="7">7C1</strain>
        <strain evidence="6">8C4</strain>
    </source>
</reference>
<evidence type="ECO:0000256" key="3">
    <source>
        <dbReference type="ARBA" id="ARBA00022729"/>
    </source>
</evidence>
<dbReference type="GO" id="GO:0015833">
    <property type="term" value="P:peptide transport"/>
    <property type="evidence" value="ECO:0007669"/>
    <property type="project" value="TreeGrafter"/>
</dbReference>
<dbReference type="GO" id="GO:1904680">
    <property type="term" value="F:peptide transmembrane transporter activity"/>
    <property type="evidence" value="ECO:0007669"/>
    <property type="project" value="TreeGrafter"/>
</dbReference>
<dbReference type="Gene3D" id="3.10.105.10">
    <property type="entry name" value="Dipeptide-binding Protein, Domain 3"/>
    <property type="match status" value="1"/>
</dbReference>
<dbReference type="InterPro" id="IPR039424">
    <property type="entry name" value="SBP_5"/>
</dbReference>
<dbReference type="PANTHER" id="PTHR30290:SF9">
    <property type="entry name" value="OLIGOPEPTIDE-BINDING PROTEIN APPA"/>
    <property type="match status" value="1"/>
</dbReference>
<keyword evidence="2" id="KW-0813">Transport</keyword>
<organism evidence="7 8">
    <name type="scientific">Tetragenococcus koreensis</name>
    <dbReference type="NCBI Taxonomy" id="290335"/>
    <lineage>
        <taxon>Bacteria</taxon>
        <taxon>Bacillati</taxon>
        <taxon>Bacillota</taxon>
        <taxon>Bacilli</taxon>
        <taxon>Lactobacillales</taxon>
        <taxon>Enterococcaceae</taxon>
        <taxon>Tetragenococcus</taxon>
    </lineage>
</organism>
<evidence type="ECO:0000256" key="1">
    <source>
        <dbReference type="ARBA" id="ARBA00005695"/>
    </source>
</evidence>
<accession>A0AAN4UA81</accession>
<proteinExistence type="inferred from homology"/>